<feature type="compositionally biased region" description="Acidic residues" evidence="1">
    <location>
        <begin position="8"/>
        <end position="19"/>
    </location>
</feature>
<protein>
    <recommendedName>
        <fullName evidence="4">Biogenesis of lysosome-related organelles complex 1 subunit 3</fullName>
    </recommendedName>
</protein>
<proteinExistence type="predicted"/>
<keyword evidence="3" id="KW-1185">Reference proteome</keyword>
<dbReference type="EMBL" id="CADEPM010000007">
    <property type="protein sequence ID" value="CAB3408780.1"/>
    <property type="molecule type" value="Genomic_DNA"/>
</dbReference>
<accession>A0A8S1F4F0</accession>
<gene>
    <name evidence="2" type="ORF">CBOVIS_LOCUS10516</name>
</gene>
<evidence type="ECO:0000313" key="2">
    <source>
        <dbReference type="EMBL" id="CAB3408780.1"/>
    </source>
</evidence>
<feature type="region of interest" description="Disordered" evidence="1">
    <location>
        <begin position="1"/>
        <end position="44"/>
    </location>
</feature>
<comment type="caution">
    <text evidence="2">The sequence shown here is derived from an EMBL/GenBank/DDBJ whole genome shotgun (WGS) entry which is preliminary data.</text>
</comment>
<dbReference type="Proteomes" id="UP000494206">
    <property type="component" value="Unassembled WGS sequence"/>
</dbReference>
<organism evidence="2 3">
    <name type="scientific">Caenorhabditis bovis</name>
    <dbReference type="NCBI Taxonomy" id="2654633"/>
    <lineage>
        <taxon>Eukaryota</taxon>
        <taxon>Metazoa</taxon>
        <taxon>Ecdysozoa</taxon>
        <taxon>Nematoda</taxon>
        <taxon>Chromadorea</taxon>
        <taxon>Rhabditida</taxon>
        <taxon>Rhabditina</taxon>
        <taxon>Rhabditomorpha</taxon>
        <taxon>Rhabditoidea</taxon>
        <taxon>Rhabditidae</taxon>
        <taxon>Peloderinae</taxon>
        <taxon>Caenorhabditis</taxon>
    </lineage>
</organism>
<evidence type="ECO:0008006" key="4">
    <source>
        <dbReference type="Google" id="ProtNLM"/>
    </source>
</evidence>
<reference evidence="2 3" key="1">
    <citation type="submission" date="2020-04" db="EMBL/GenBank/DDBJ databases">
        <authorList>
            <person name="Laetsch R D."/>
            <person name="Stevens L."/>
            <person name="Kumar S."/>
            <person name="Blaxter L. M."/>
        </authorList>
    </citation>
    <scope>NUCLEOTIDE SEQUENCE [LARGE SCALE GENOMIC DNA]</scope>
</reference>
<name>A0A8S1F4F0_9PELO</name>
<sequence>MSRVFDGEAPETDDEEEELENHQRVPSPPTSAPAQTEAHPIRNSRVAQNWTKLGVQTIRNERKRAHRQQKLIGRLNEQAAGVFSAIQTVAAKLNTANTNIARFEYSIADLHEAAGRIPNEIQISVLDIPQLL</sequence>
<evidence type="ECO:0000256" key="1">
    <source>
        <dbReference type="SAM" id="MobiDB-lite"/>
    </source>
</evidence>
<dbReference type="AlphaFoldDB" id="A0A8S1F4F0"/>
<evidence type="ECO:0000313" key="3">
    <source>
        <dbReference type="Proteomes" id="UP000494206"/>
    </source>
</evidence>